<dbReference type="EMBL" id="QJKJ01009212">
    <property type="protein sequence ID" value="RDX77303.1"/>
    <property type="molecule type" value="Genomic_DNA"/>
</dbReference>
<evidence type="ECO:0000313" key="2">
    <source>
        <dbReference type="Proteomes" id="UP000257109"/>
    </source>
</evidence>
<accession>A0A371FGS2</accession>
<protein>
    <submittedName>
        <fullName evidence="1">Uncharacterized protein</fullName>
    </submittedName>
</protein>
<dbReference type="Proteomes" id="UP000257109">
    <property type="component" value="Unassembled WGS sequence"/>
</dbReference>
<proteinExistence type="predicted"/>
<dbReference type="AlphaFoldDB" id="A0A371FGS2"/>
<comment type="caution">
    <text evidence="1">The sequence shown here is derived from an EMBL/GenBank/DDBJ whole genome shotgun (WGS) entry which is preliminary data.</text>
</comment>
<feature type="non-terminal residue" evidence="1">
    <location>
        <position position="1"/>
    </location>
</feature>
<gene>
    <name evidence="1" type="ORF">CR513_42604</name>
</gene>
<sequence length="67" mass="7500">MSIIILRSGKELPQQQIKNLHYEFFDFDDFTNCDCTCTRLAECPICVEISAGVVEVVALQPPLPSIV</sequence>
<organism evidence="1 2">
    <name type="scientific">Mucuna pruriens</name>
    <name type="common">Velvet bean</name>
    <name type="synonym">Dolichos pruriens</name>
    <dbReference type="NCBI Taxonomy" id="157652"/>
    <lineage>
        <taxon>Eukaryota</taxon>
        <taxon>Viridiplantae</taxon>
        <taxon>Streptophyta</taxon>
        <taxon>Embryophyta</taxon>
        <taxon>Tracheophyta</taxon>
        <taxon>Spermatophyta</taxon>
        <taxon>Magnoliopsida</taxon>
        <taxon>eudicotyledons</taxon>
        <taxon>Gunneridae</taxon>
        <taxon>Pentapetalae</taxon>
        <taxon>rosids</taxon>
        <taxon>fabids</taxon>
        <taxon>Fabales</taxon>
        <taxon>Fabaceae</taxon>
        <taxon>Papilionoideae</taxon>
        <taxon>50 kb inversion clade</taxon>
        <taxon>NPAAA clade</taxon>
        <taxon>indigoferoid/millettioid clade</taxon>
        <taxon>Phaseoleae</taxon>
        <taxon>Mucuna</taxon>
    </lineage>
</organism>
<name>A0A371FGS2_MUCPR</name>
<reference evidence="1" key="1">
    <citation type="submission" date="2018-05" db="EMBL/GenBank/DDBJ databases">
        <title>Draft genome of Mucuna pruriens seed.</title>
        <authorList>
            <person name="Nnadi N.E."/>
            <person name="Vos R."/>
            <person name="Hasami M.H."/>
            <person name="Devisetty U.K."/>
            <person name="Aguiy J.C."/>
        </authorList>
    </citation>
    <scope>NUCLEOTIDE SEQUENCE [LARGE SCALE GENOMIC DNA]</scope>
    <source>
        <strain evidence="1">JCA_2017</strain>
    </source>
</reference>
<evidence type="ECO:0000313" key="1">
    <source>
        <dbReference type="EMBL" id="RDX77303.1"/>
    </source>
</evidence>
<keyword evidence="2" id="KW-1185">Reference proteome</keyword>